<sequence>MFDRQFAQVLETMPAVLATVIQTQGSVPREVGAKMLICADGRILGTIGGGAGEAKVIQQARAILETGRKQWVDIDLTGALHRETQGICGGTMRVWLERWQGERSLSLVRQMMTMLESGQTVSIVTPFDDRSPYLSQDCPEQAFIETLYPAPTLLIVGAGHCGIQLAKVADLVGFQVIVQDDRAEWANAELYPQARVAHCAIDEVVDELANHTELYAALVTRGYQYDLAALKALLNRKLPCRYLGMIGSEKRVRKVYQTLEIDAEKLRSIYAPIGLEIGALTPEEIAVSICAELIMVRRGGTGRSLSERLRTANSSGGR</sequence>
<dbReference type="Gene3D" id="3.40.50.720">
    <property type="entry name" value="NAD(P)-binding Rossmann-like Domain"/>
    <property type="match status" value="1"/>
</dbReference>
<dbReference type="AlphaFoldDB" id="A0AA97AV47"/>
<dbReference type="Pfam" id="PF13478">
    <property type="entry name" value="XdhC_C"/>
    <property type="match status" value="1"/>
</dbReference>
<gene>
    <name evidence="3" type="ORF">Q2T42_24455</name>
</gene>
<reference evidence="3" key="1">
    <citation type="journal article" date="2023" name="Plants (Basel)">
        <title>Genomic Analysis of Leptolyngbya boryana CZ1 Reveals Efficient Carbon Fixation Modules.</title>
        <authorList>
            <person name="Bai X."/>
            <person name="Wang H."/>
            <person name="Cheng W."/>
            <person name="Wang J."/>
            <person name="Ma M."/>
            <person name="Hu H."/>
            <person name="Song Z."/>
            <person name="Ma H."/>
            <person name="Fan Y."/>
            <person name="Du C."/>
            <person name="Xu J."/>
        </authorList>
    </citation>
    <scope>NUCLEOTIDE SEQUENCE</scope>
    <source>
        <strain evidence="3">CZ1</strain>
    </source>
</reference>
<dbReference type="PANTHER" id="PTHR30388">
    <property type="entry name" value="ALDEHYDE OXIDOREDUCTASE MOLYBDENUM COFACTOR ASSEMBLY PROTEIN"/>
    <property type="match status" value="1"/>
</dbReference>
<dbReference type="EMBL" id="CP130144">
    <property type="protein sequence ID" value="WNZ44951.1"/>
    <property type="molecule type" value="Genomic_DNA"/>
</dbReference>
<evidence type="ECO:0000259" key="1">
    <source>
        <dbReference type="Pfam" id="PF02625"/>
    </source>
</evidence>
<dbReference type="RefSeq" id="WP_316426792.1">
    <property type="nucleotide sequence ID" value="NZ_CP130144.1"/>
</dbReference>
<evidence type="ECO:0000259" key="2">
    <source>
        <dbReference type="Pfam" id="PF13478"/>
    </source>
</evidence>
<accession>A0AA97AV47</accession>
<protein>
    <submittedName>
        <fullName evidence="3">XdhC family protein</fullName>
    </submittedName>
</protein>
<name>A0AA97AV47_LEPBY</name>
<proteinExistence type="predicted"/>
<dbReference type="InterPro" id="IPR003777">
    <property type="entry name" value="XdhC_CoxI"/>
</dbReference>
<dbReference type="Pfam" id="PF02625">
    <property type="entry name" value="XdhC_CoxI"/>
    <property type="match status" value="1"/>
</dbReference>
<dbReference type="InterPro" id="IPR052698">
    <property type="entry name" value="MoCofactor_Util/Proc"/>
</dbReference>
<evidence type="ECO:0000313" key="3">
    <source>
        <dbReference type="EMBL" id="WNZ44951.1"/>
    </source>
</evidence>
<feature type="domain" description="XdhC- CoxI" evidence="1">
    <location>
        <begin position="14"/>
        <end position="73"/>
    </location>
</feature>
<feature type="domain" description="XdhC Rossmann" evidence="2">
    <location>
        <begin position="153"/>
        <end position="293"/>
    </location>
</feature>
<organism evidence="3">
    <name type="scientific">Leptolyngbya boryana CZ1</name>
    <dbReference type="NCBI Taxonomy" id="3060204"/>
    <lineage>
        <taxon>Bacteria</taxon>
        <taxon>Bacillati</taxon>
        <taxon>Cyanobacteriota</taxon>
        <taxon>Cyanophyceae</taxon>
        <taxon>Leptolyngbyales</taxon>
        <taxon>Leptolyngbyaceae</taxon>
        <taxon>Leptolyngbya group</taxon>
        <taxon>Leptolyngbya</taxon>
    </lineage>
</organism>
<reference evidence="3" key="2">
    <citation type="submission" date="2023-07" db="EMBL/GenBank/DDBJ databases">
        <authorList>
            <person name="Bai X.-H."/>
            <person name="Wang H.-H."/>
            <person name="Wang J."/>
            <person name="Ma M.-Y."/>
            <person name="Hu H.-H."/>
            <person name="Song Z.-L."/>
            <person name="Ma H.-G."/>
            <person name="Fan Y."/>
            <person name="Du C.-Y."/>
            <person name="Xu J.-C."/>
        </authorList>
    </citation>
    <scope>NUCLEOTIDE SEQUENCE</scope>
    <source>
        <strain evidence="3">CZ1</strain>
    </source>
</reference>
<dbReference type="PANTHER" id="PTHR30388:SF6">
    <property type="entry name" value="XANTHINE DEHYDROGENASE SUBUNIT A-RELATED"/>
    <property type="match status" value="1"/>
</dbReference>
<dbReference type="InterPro" id="IPR027051">
    <property type="entry name" value="XdhC_Rossmann_dom"/>
</dbReference>